<evidence type="ECO:0000313" key="3">
    <source>
        <dbReference type="EMBL" id="TQL38396.1"/>
    </source>
</evidence>
<reference evidence="2 5" key="2">
    <citation type="submission" date="2021-03" db="EMBL/GenBank/DDBJ databases">
        <title>Whole genome shotgun sequence of Salinispora arenicola NBRC 105043.</title>
        <authorList>
            <person name="Komaki H."/>
            <person name="Tamura T."/>
        </authorList>
    </citation>
    <scope>NUCLEOTIDE SEQUENCE [LARGE SCALE GENOMIC DNA]</scope>
    <source>
        <strain evidence="2 5">NBRC 105043</strain>
    </source>
</reference>
<dbReference type="EMBL" id="VFOL01000001">
    <property type="protein sequence ID" value="TQL38396.1"/>
    <property type="molecule type" value="Genomic_DNA"/>
</dbReference>
<dbReference type="InterPro" id="IPR002645">
    <property type="entry name" value="STAS_dom"/>
</dbReference>
<comment type="caution">
    <text evidence="3">The sequence shown here is derived from an EMBL/GenBank/DDBJ whole genome shotgun (WGS) entry which is preliminary data.</text>
</comment>
<evidence type="ECO:0000259" key="1">
    <source>
        <dbReference type="PROSITE" id="PS50801"/>
    </source>
</evidence>
<evidence type="ECO:0000313" key="5">
    <source>
        <dbReference type="Proteomes" id="UP000677457"/>
    </source>
</evidence>
<dbReference type="Proteomes" id="UP000315983">
    <property type="component" value="Unassembled WGS sequence"/>
</dbReference>
<dbReference type="InterPro" id="IPR058548">
    <property type="entry name" value="MlaB-like_STAS"/>
</dbReference>
<gene>
    <name evidence="3" type="ORF">FB564_3594</name>
    <name evidence="2" type="ORF">Sar04_18660</name>
</gene>
<dbReference type="InterPro" id="IPR036513">
    <property type="entry name" value="STAS_dom_sf"/>
</dbReference>
<protein>
    <submittedName>
        <fullName evidence="3">Anti-anti-sigma factor</fullName>
    </submittedName>
</protein>
<feature type="domain" description="STAS" evidence="1">
    <location>
        <begin position="37"/>
        <end position="114"/>
    </location>
</feature>
<evidence type="ECO:0000313" key="4">
    <source>
        <dbReference type="Proteomes" id="UP000315983"/>
    </source>
</evidence>
<name>A0A542XRB0_SALAC</name>
<dbReference type="Proteomes" id="UP000677457">
    <property type="component" value="Unassembled WGS sequence"/>
</dbReference>
<reference evidence="3 4" key="1">
    <citation type="submission" date="2019-06" db="EMBL/GenBank/DDBJ databases">
        <title>Sequencing the genomes of 1000 actinobacteria strains.</title>
        <authorList>
            <person name="Klenk H.-P."/>
        </authorList>
    </citation>
    <scope>NUCLEOTIDE SEQUENCE [LARGE SCALE GENOMIC DNA]</scope>
    <source>
        <strain evidence="3 4">DSM 44819</strain>
    </source>
</reference>
<keyword evidence="5" id="KW-1185">Reference proteome</keyword>
<proteinExistence type="predicted"/>
<dbReference type="PROSITE" id="PS50801">
    <property type="entry name" value="STAS"/>
    <property type="match status" value="1"/>
</dbReference>
<dbReference type="Pfam" id="PF13466">
    <property type="entry name" value="STAS_2"/>
    <property type="match status" value="1"/>
</dbReference>
<dbReference type="SUPFAM" id="SSF52091">
    <property type="entry name" value="SpoIIaa-like"/>
    <property type="match status" value="1"/>
</dbReference>
<sequence>MTEAYPTPPGCPVRRVEISITDDLHLAFLPEVGVVFDRILSLLPGEVVVDLSGCRHVDAAAIGLLLDVHRRLSRRQAALTLRDPNPRIRSILQTARVDTVLPIATSAPTAAVPAPRRRGSTAQATVHGRARVVAPPGPVS</sequence>
<dbReference type="EMBL" id="BOQM01000010">
    <property type="protein sequence ID" value="GIM84687.1"/>
    <property type="molecule type" value="Genomic_DNA"/>
</dbReference>
<organism evidence="3 4">
    <name type="scientific">Salinispora arenicola</name>
    <dbReference type="NCBI Taxonomy" id="168697"/>
    <lineage>
        <taxon>Bacteria</taxon>
        <taxon>Bacillati</taxon>
        <taxon>Actinomycetota</taxon>
        <taxon>Actinomycetes</taxon>
        <taxon>Micromonosporales</taxon>
        <taxon>Micromonosporaceae</taxon>
        <taxon>Salinispora</taxon>
    </lineage>
</organism>
<dbReference type="CDD" id="cd07043">
    <property type="entry name" value="STAS_anti-anti-sigma_factors"/>
    <property type="match status" value="1"/>
</dbReference>
<dbReference type="GeneID" id="93772782"/>
<dbReference type="AlphaFoldDB" id="A0A542XRB0"/>
<dbReference type="Gene3D" id="3.30.750.24">
    <property type="entry name" value="STAS domain"/>
    <property type="match status" value="1"/>
</dbReference>
<evidence type="ECO:0000313" key="2">
    <source>
        <dbReference type="EMBL" id="GIM84687.1"/>
    </source>
</evidence>
<dbReference type="RefSeq" id="WP_018792724.1">
    <property type="nucleotide sequence ID" value="NZ_BOQM01000010.1"/>
</dbReference>
<accession>A0A542XRB0</accession>